<reference evidence="2 5" key="2">
    <citation type="submission" date="2018-01" db="EMBL/GenBank/DDBJ databases">
        <title>Complete genome sequence of Caulobacter flavus RHGG3.</title>
        <authorList>
            <person name="Yang E."/>
        </authorList>
    </citation>
    <scope>NUCLEOTIDE SEQUENCE [LARGE SCALE GENOMIC DNA]</scope>
    <source>
        <strain evidence="2 5">RHGG3</strain>
    </source>
</reference>
<dbReference type="GO" id="GO:0006465">
    <property type="term" value="P:signal peptide processing"/>
    <property type="evidence" value="ECO:0007669"/>
    <property type="project" value="InterPro"/>
</dbReference>
<dbReference type="InterPro" id="IPR036286">
    <property type="entry name" value="LexA/Signal_pep-like_sf"/>
</dbReference>
<dbReference type="AlphaFoldDB" id="A0A2N5CQE5"/>
<dbReference type="OrthoDB" id="5360818at2"/>
<reference evidence="3 4" key="1">
    <citation type="submission" date="2017-12" db="EMBL/GenBank/DDBJ databases">
        <title>The genome sequence of Caulobacter flavus CGMCC1 15093.</title>
        <authorList>
            <person name="Gao J."/>
            <person name="Mao X."/>
            <person name="Sun J."/>
        </authorList>
    </citation>
    <scope>NUCLEOTIDE SEQUENCE [LARGE SCALE GENOMIC DNA]</scope>
    <source>
        <strain evidence="3 4">CGMCC1 15093</strain>
    </source>
</reference>
<dbReference type="InterPro" id="IPR019533">
    <property type="entry name" value="Peptidase_S26"/>
</dbReference>
<evidence type="ECO:0000313" key="3">
    <source>
        <dbReference type="EMBL" id="PLR10040.1"/>
    </source>
</evidence>
<dbReference type="Pfam" id="PF10502">
    <property type="entry name" value="Peptidase_S26"/>
    <property type="match status" value="1"/>
</dbReference>
<evidence type="ECO:0000313" key="4">
    <source>
        <dbReference type="Proteomes" id="UP000234483"/>
    </source>
</evidence>
<sequence>MWNTTASVPVGLYRLEPPGQPGLGDLVVVSPPPEIARLLADRDWLPSGVPLLKPVAAGPGQRVCRQGQAVTIDGLIVARAALEDARRRPLPAWEGCRRLAANEVFLLSPEVGSFDGRYLAMTPTTSILALAKPLLTARPDAEGRLGAPGTRARR</sequence>
<dbReference type="GO" id="GO:0004252">
    <property type="term" value="F:serine-type endopeptidase activity"/>
    <property type="evidence" value="ECO:0007669"/>
    <property type="project" value="InterPro"/>
</dbReference>
<evidence type="ECO:0000259" key="1">
    <source>
        <dbReference type="Pfam" id="PF10502"/>
    </source>
</evidence>
<dbReference type="KEGG" id="cfh:C1707_08295"/>
<dbReference type="EMBL" id="CP026100">
    <property type="protein sequence ID" value="AYV49497.1"/>
    <property type="molecule type" value="Genomic_DNA"/>
</dbReference>
<dbReference type="Proteomes" id="UP000234483">
    <property type="component" value="Unassembled WGS sequence"/>
</dbReference>
<dbReference type="SUPFAM" id="SSF51306">
    <property type="entry name" value="LexA/Signal peptidase"/>
    <property type="match status" value="1"/>
</dbReference>
<protein>
    <submittedName>
        <fullName evidence="3">Conjugal transfer protein TraF</fullName>
    </submittedName>
</protein>
<proteinExistence type="predicted"/>
<name>A0A2N5CQE5_9CAUL</name>
<evidence type="ECO:0000313" key="5">
    <source>
        <dbReference type="Proteomes" id="UP000281192"/>
    </source>
</evidence>
<dbReference type="Proteomes" id="UP000281192">
    <property type="component" value="Chromosome"/>
</dbReference>
<gene>
    <name evidence="2" type="ORF">C1707_08295</name>
    <name evidence="3" type="ORF">CFHF_17960</name>
</gene>
<organism evidence="3 4">
    <name type="scientific">Caulobacter flavus</name>
    <dbReference type="NCBI Taxonomy" id="1679497"/>
    <lineage>
        <taxon>Bacteria</taxon>
        <taxon>Pseudomonadati</taxon>
        <taxon>Pseudomonadota</taxon>
        <taxon>Alphaproteobacteria</taxon>
        <taxon>Caulobacterales</taxon>
        <taxon>Caulobacteraceae</taxon>
        <taxon>Caulobacter</taxon>
    </lineage>
</organism>
<keyword evidence="5" id="KW-1185">Reference proteome</keyword>
<accession>A0A2N5CQE5</accession>
<dbReference type="EMBL" id="PJRQ01000039">
    <property type="protein sequence ID" value="PLR10040.1"/>
    <property type="molecule type" value="Genomic_DNA"/>
</dbReference>
<evidence type="ECO:0000313" key="2">
    <source>
        <dbReference type="EMBL" id="AYV49497.1"/>
    </source>
</evidence>
<feature type="domain" description="Peptidase S26" evidence="1">
    <location>
        <begin position="2"/>
        <end position="132"/>
    </location>
</feature>